<dbReference type="Gene3D" id="1.10.8.60">
    <property type="match status" value="1"/>
</dbReference>
<name>A0A3E1KA92_9GAMM</name>
<dbReference type="GO" id="GO:0003688">
    <property type="term" value="F:DNA replication origin binding"/>
    <property type="evidence" value="ECO:0007669"/>
    <property type="project" value="TreeGrafter"/>
</dbReference>
<dbReference type="SUPFAM" id="SSF52540">
    <property type="entry name" value="P-loop containing nucleoside triphosphate hydrolases"/>
    <property type="match status" value="1"/>
</dbReference>
<dbReference type="PANTHER" id="PTHR30050:SF5">
    <property type="entry name" value="DNAA REGULATORY INACTIVATOR HDA"/>
    <property type="match status" value="1"/>
</dbReference>
<dbReference type="Proteomes" id="UP000260351">
    <property type="component" value="Unassembled WGS sequence"/>
</dbReference>
<reference evidence="1 2" key="1">
    <citation type="submission" date="2018-08" db="EMBL/GenBank/DDBJ databases">
        <title>Wenzhouxiangella salilacus sp. nov., a novel bacterium isolated from a saline lake in Xinjiang Province, China.</title>
        <authorList>
            <person name="Han S."/>
        </authorList>
    </citation>
    <scope>NUCLEOTIDE SEQUENCE [LARGE SCALE GENOMIC DNA]</scope>
    <source>
        <strain evidence="1 2">XDB06</strain>
    </source>
</reference>
<keyword evidence="2" id="KW-1185">Reference proteome</keyword>
<dbReference type="GO" id="GO:0006270">
    <property type="term" value="P:DNA replication initiation"/>
    <property type="evidence" value="ECO:0007669"/>
    <property type="project" value="TreeGrafter"/>
</dbReference>
<dbReference type="Gene3D" id="3.40.50.300">
    <property type="entry name" value="P-loop containing nucleotide triphosphate hydrolases"/>
    <property type="match status" value="1"/>
</dbReference>
<organism evidence="1 2">
    <name type="scientific">Wenzhouxiangella sediminis</name>
    <dbReference type="NCBI Taxonomy" id="1792836"/>
    <lineage>
        <taxon>Bacteria</taxon>
        <taxon>Pseudomonadati</taxon>
        <taxon>Pseudomonadota</taxon>
        <taxon>Gammaproteobacteria</taxon>
        <taxon>Chromatiales</taxon>
        <taxon>Wenzhouxiangellaceae</taxon>
        <taxon>Wenzhouxiangella</taxon>
    </lineage>
</organism>
<evidence type="ECO:0008006" key="3">
    <source>
        <dbReference type="Google" id="ProtNLM"/>
    </source>
</evidence>
<dbReference type="RefSeq" id="WP_116650075.1">
    <property type="nucleotide sequence ID" value="NZ_QUZK01000022.1"/>
</dbReference>
<dbReference type="InterPro" id="IPR027417">
    <property type="entry name" value="P-loop_NTPase"/>
</dbReference>
<evidence type="ECO:0000313" key="2">
    <source>
        <dbReference type="Proteomes" id="UP000260351"/>
    </source>
</evidence>
<evidence type="ECO:0000313" key="1">
    <source>
        <dbReference type="EMBL" id="RFF31227.1"/>
    </source>
</evidence>
<accession>A0A3E1KA92</accession>
<comment type="caution">
    <text evidence="1">The sequence shown here is derived from an EMBL/GenBank/DDBJ whole genome shotgun (WGS) entry which is preliminary data.</text>
</comment>
<dbReference type="EMBL" id="QUZK01000022">
    <property type="protein sequence ID" value="RFF31227.1"/>
    <property type="molecule type" value="Genomic_DNA"/>
</dbReference>
<dbReference type="GO" id="GO:0005886">
    <property type="term" value="C:plasma membrane"/>
    <property type="evidence" value="ECO:0007669"/>
    <property type="project" value="TreeGrafter"/>
</dbReference>
<dbReference type="PANTHER" id="PTHR30050">
    <property type="entry name" value="CHROMOSOMAL REPLICATION INITIATOR PROTEIN DNAA"/>
    <property type="match status" value="1"/>
</dbReference>
<sequence>MSRAQLPLALKPPRRPRFDNFIAGPNQAVVATLSQGLEPGDWTFLAGPPGTGRTHLLAAFFADRCRRGERAHYIALGKPEQRMLLEHADGDWVVIDDVDRLAGDEAGELALFNALNRWRAERTGVLMSGAGRDGFELPDLRSRLGQATRLTLRPLEEAELADLVRSLAAEHEVLLGRGVVDYILSRAPRNAGRMAELAVAAAHRALTERRTLSVPLVRDILHDRAG</sequence>
<protein>
    <recommendedName>
        <fullName evidence="3">DnaA regulatory inactivator Hda</fullName>
    </recommendedName>
</protein>
<dbReference type="OrthoDB" id="9784878at2"/>
<dbReference type="AlphaFoldDB" id="A0A3E1KA92"/>
<proteinExistence type="predicted"/>
<gene>
    <name evidence="1" type="ORF">DZC52_05265</name>
</gene>